<dbReference type="AlphaFoldDB" id="A0A5B7JKW1"/>
<evidence type="ECO:0000256" key="1">
    <source>
        <dbReference type="SAM" id="MobiDB-lite"/>
    </source>
</evidence>
<feature type="region of interest" description="Disordered" evidence="1">
    <location>
        <begin position="1"/>
        <end position="34"/>
    </location>
</feature>
<feature type="region of interest" description="Disordered" evidence="1">
    <location>
        <begin position="212"/>
        <end position="240"/>
    </location>
</feature>
<organism evidence="2 3">
    <name type="scientific">Portunus trituberculatus</name>
    <name type="common">Swimming crab</name>
    <name type="synonym">Neptunus trituberculatus</name>
    <dbReference type="NCBI Taxonomy" id="210409"/>
    <lineage>
        <taxon>Eukaryota</taxon>
        <taxon>Metazoa</taxon>
        <taxon>Ecdysozoa</taxon>
        <taxon>Arthropoda</taxon>
        <taxon>Crustacea</taxon>
        <taxon>Multicrustacea</taxon>
        <taxon>Malacostraca</taxon>
        <taxon>Eumalacostraca</taxon>
        <taxon>Eucarida</taxon>
        <taxon>Decapoda</taxon>
        <taxon>Pleocyemata</taxon>
        <taxon>Brachyura</taxon>
        <taxon>Eubrachyura</taxon>
        <taxon>Portunoidea</taxon>
        <taxon>Portunidae</taxon>
        <taxon>Portuninae</taxon>
        <taxon>Portunus</taxon>
    </lineage>
</organism>
<keyword evidence="3" id="KW-1185">Reference proteome</keyword>
<gene>
    <name evidence="2" type="ORF">E2C01_092672</name>
</gene>
<evidence type="ECO:0000313" key="3">
    <source>
        <dbReference type="Proteomes" id="UP000324222"/>
    </source>
</evidence>
<evidence type="ECO:0000313" key="2">
    <source>
        <dbReference type="EMBL" id="MPC97360.1"/>
    </source>
</evidence>
<name>A0A5B7JKW1_PORTR</name>
<comment type="caution">
    <text evidence="2">The sequence shown here is derived from an EMBL/GenBank/DDBJ whole genome shotgun (WGS) entry which is preliminary data.</text>
</comment>
<reference evidence="2 3" key="1">
    <citation type="submission" date="2019-05" db="EMBL/GenBank/DDBJ databases">
        <title>Another draft genome of Portunus trituberculatus and its Hox gene families provides insights of decapod evolution.</title>
        <authorList>
            <person name="Jeong J.-H."/>
            <person name="Song I."/>
            <person name="Kim S."/>
            <person name="Choi T."/>
            <person name="Kim D."/>
            <person name="Ryu S."/>
            <person name="Kim W."/>
        </authorList>
    </citation>
    <scope>NUCLEOTIDE SEQUENCE [LARGE SCALE GENOMIC DNA]</scope>
    <source>
        <tissue evidence="2">Muscle</tissue>
    </source>
</reference>
<proteinExistence type="predicted"/>
<sequence>MDSPPLSPGLQDVMDTDAASRASSPQPGASRRRLRFPEGHGKTLAQVYEPYLTVNPRSAACDMLVKEGFLGLTMTPADPDAQQQMVIVHGDSTAINVDHLSTPEAFLWLKRNVNPTLSSWASLKGPCPARCLGRFHMGLYIPEPDLCGHCCRFGHQSWKCKSAPRCSYCSGSILPSSAWRRYVLAPESSCCVATVGATTMPLCAAALLGPGRSGSHRPPGTTVGPSRVVFRPTPAPQHNA</sequence>
<accession>A0A5B7JKW1</accession>
<dbReference type="Proteomes" id="UP000324222">
    <property type="component" value="Unassembled WGS sequence"/>
</dbReference>
<dbReference type="EMBL" id="VSRR010109602">
    <property type="protein sequence ID" value="MPC97360.1"/>
    <property type="molecule type" value="Genomic_DNA"/>
</dbReference>
<protein>
    <submittedName>
        <fullName evidence="2">Uncharacterized protein</fullName>
    </submittedName>
</protein>
<dbReference type="OrthoDB" id="3039988at2759"/>